<dbReference type="SUPFAM" id="SSF50249">
    <property type="entry name" value="Nucleic acid-binding proteins"/>
    <property type="match status" value="1"/>
</dbReference>
<evidence type="ECO:0000313" key="2">
    <source>
        <dbReference type="Proteomes" id="UP001152795"/>
    </source>
</evidence>
<protein>
    <submittedName>
        <fullName evidence="1">Uncharacterized protein</fullName>
    </submittedName>
</protein>
<organism evidence="1 2">
    <name type="scientific">Paramuricea clavata</name>
    <name type="common">Red gorgonian</name>
    <name type="synonym">Violescent sea-whip</name>
    <dbReference type="NCBI Taxonomy" id="317549"/>
    <lineage>
        <taxon>Eukaryota</taxon>
        <taxon>Metazoa</taxon>
        <taxon>Cnidaria</taxon>
        <taxon>Anthozoa</taxon>
        <taxon>Octocorallia</taxon>
        <taxon>Malacalcyonacea</taxon>
        <taxon>Plexauridae</taxon>
        <taxon>Paramuricea</taxon>
    </lineage>
</organism>
<sequence>MAKRNEELPEISCYVHSVSPLKISNGTSYINCDIQRESSVVRAVCFATEKHRSLEAMAVQKSPVKIRNYSISTKYGREDIVIGKKTSIVPAEATFDYLSMDKNITIASSSQVAADQLVCVKGTVKDLSAVKNVVFNKNPVKKQQCYIVDPSGFIKLIIWGSHVDAVEEGGTYNFDRVRVKVTKNEKYVNTPKSECECSITSADPFSESLPEVEAISATKEITANILGVTSATKSICCLSCGKKVSIKGKLAFCENCKMSQKPGACKMQWYVRIYFEKVGVPEQRLRLTAFNDVSNKLLAICDLPQTSSEEELTEGILELDSVFISYDEQTNKLIDIDVVDI</sequence>
<comment type="caution">
    <text evidence="1">The sequence shown here is derived from an EMBL/GenBank/DDBJ whole genome shotgun (WGS) entry which is preliminary data.</text>
</comment>
<dbReference type="InterPro" id="IPR012340">
    <property type="entry name" value="NA-bd_OB-fold"/>
</dbReference>
<dbReference type="Gene3D" id="2.40.50.140">
    <property type="entry name" value="Nucleic acid-binding proteins"/>
    <property type="match status" value="1"/>
</dbReference>
<reference evidence="1" key="1">
    <citation type="submission" date="2020-04" db="EMBL/GenBank/DDBJ databases">
        <authorList>
            <person name="Alioto T."/>
            <person name="Alioto T."/>
            <person name="Gomez Garrido J."/>
        </authorList>
    </citation>
    <scope>NUCLEOTIDE SEQUENCE</scope>
    <source>
        <strain evidence="1">A484AB</strain>
    </source>
</reference>
<dbReference type="EMBL" id="CACRXK020008834">
    <property type="protein sequence ID" value="CAB4015759.1"/>
    <property type="molecule type" value="Genomic_DNA"/>
</dbReference>
<keyword evidence="2" id="KW-1185">Reference proteome</keyword>
<dbReference type="AlphaFoldDB" id="A0A6S7IFH2"/>
<proteinExistence type="predicted"/>
<accession>A0A6S7IFH2</accession>
<dbReference type="Proteomes" id="UP001152795">
    <property type="component" value="Unassembled WGS sequence"/>
</dbReference>
<evidence type="ECO:0000313" key="1">
    <source>
        <dbReference type="EMBL" id="CAB4015759.1"/>
    </source>
</evidence>
<gene>
    <name evidence="1" type="ORF">PACLA_8A008049</name>
</gene>
<dbReference type="OrthoDB" id="5987580at2759"/>
<name>A0A6S7IFH2_PARCT</name>